<proteinExistence type="predicted"/>
<dbReference type="CDD" id="cd00132">
    <property type="entry name" value="CRIB"/>
    <property type="match status" value="1"/>
</dbReference>
<organism evidence="4 5">
    <name type="scientific">Asparagus officinalis</name>
    <name type="common">Garden asparagus</name>
    <dbReference type="NCBI Taxonomy" id="4686"/>
    <lineage>
        <taxon>Eukaryota</taxon>
        <taxon>Viridiplantae</taxon>
        <taxon>Streptophyta</taxon>
        <taxon>Embryophyta</taxon>
        <taxon>Tracheophyta</taxon>
        <taxon>Spermatophyta</taxon>
        <taxon>Magnoliopsida</taxon>
        <taxon>Liliopsida</taxon>
        <taxon>Asparagales</taxon>
        <taxon>Asparagaceae</taxon>
        <taxon>Asparagoideae</taxon>
        <taxon>Asparagus</taxon>
    </lineage>
</organism>
<feature type="domain" description="Rho-GAP" evidence="3">
    <location>
        <begin position="229"/>
        <end position="409"/>
    </location>
</feature>
<keyword evidence="5" id="KW-1185">Reference proteome</keyword>
<evidence type="ECO:0000313" key="5">
    <source>
        <dbReference type="Proteomes" id="UP000243459"/>
    </source>
</evidence>
<feature type="compositionally biased region" description="Polar residues" evidence="2">
    <location>
        <begin position="515"/>
        <end position="528"/>
    </location>
</feature>
<name>A0A5P1EBR7_ASPOF</name>
<evidence type="ECO:0000313" key="4">
    <source>
        <dbReference type="EMBL" id="ONK63326.1"/>
    </source>
</evidence>
<dbReference type="PROSITE" id="PS50238">
    <property type="entry name" value="RHOGAP"/>
    <property type="match status" value="1"/>
</dbReference>
<protein>
    <recommendedName>
        <fullName evidence="3">Rho-GAP domain-containing protein</fullName>
    </recommendedName>
</protein>
<evidence type="ECO:0000256" key="2">
    <source>
        <dbReference type="SAM" id="MobiDB-lite"/>
    </source>
</evidence>
<feature type="region of interest" description="Disordered" evidence="2">
    <location>
        <begin position="511"/>
        <end position="531"/>
    </location>
</feature>
<reference evidence="5" key="1">
    <citation type="journal article" date="2017" name="Nat. Commun.">
        <title>The asparagus genome sheds light on the origin and evolution of a young Y chromosome.</title>
        <authorList>
            <person name="Harkess A."/>
            <person name="Zhou J."/>
            <person name="Xu C."/>
            <person name="Bowers J.E."/>
            <person name="Van der Hulst R."/>
            <person name="Ayyampalayam S."/>
            <person name="Mercati F."/>
            <person name="Riccardi P."/>
            <person name="McKain M.R."/>
            <person name="Kakrana A."/>
            <person name="Tang H."/>
            <person name="Ray J."/>
            <person name="Groenendijk J."/>
            <person name="Arikit S."/>
            <person name="Mathioni S.M."/>
            <person name="Nakano M."/>
            <person name="Shan H."/>
            <person name="Telgmann-Rauber A."/>
            <person name="Kanno A."/>
            <person name="Yue Z."/>
            <person name="Chen H."/>
            <person name="Li W."/>
            <person name="Chen Y."/>
            <person name="Xu X."/>
            <person name="Zhang Y."/>
            <person name="Luo S."/>
            <person name="Chen H."/>
            <person name="Gao J."/>
            <person name="Mao Z."/>
            <person name="Pires J.C."/>
            <person name="Luo M."/>
            <person name="Kudrna D."/>
            <person name="Wing R.A."/>
            <person name="Meyers B.C."/>
            <person name="Yi K."/>
            <person name="Kong H."/>
            <person name="Lavrijsen P."/>
            <person name="Sunseri F."/>
            <person name="Falavigna A."/>
            <person name="Ye Y."/>
            <person name="Leebens-Mack J.H."/>
            <person name="Chen G."/>
        </authorList>
    </citation>
    <scope>NUCLEOTIDE SEQUENCE [LARGE SCALE GENOMIC DNA]</scope>
    <source>
        <strain evidence="5">cv. DH0086</strain>
    </source>
</reference>
<dbReference type="SMART" id="SM00285">
    <property type="entry name" value="PBD"/>
    <property type="match status" value="1"/>
</dbReference>
<dbReference type="Pfam" id="PF00620">
    <property type="entry name" value="RhoGAP"/>
    <property type="match status" value="1"/>
</dbReference>
<dbReference type="InterPro" id="IPR008936">
    <property type="entry name" value="Rho_GTPase_activation_prot"/>
</dbReference>
<dbReference type="InterPro" id="IPR036936">
    <property type="entry name" value="CRIB_dom_sf"/>
</dbReference>
<dbReference type="PANTHER" id="PTHR23177">
    <property type="entry name" value="MKIAA1688 PROTEIN"/>
    <property type="match status" value="1"/>
</dbReference>
<keyword evidence="1" id="KW-0343">GTPase activation</keyword>
<dbReference type="SUPFAM" id="SSF48350">
    <property type="entry name" value="GTPase activation domain, GAP"/>
    <property type="match status" value="1"/>
</dbReference>
<dbReference type="CDD" id="cd00159">
    <property type="entry name" value="RhoGAP"/>
    <property type="match status" value="1"/>
</dbReference>
<dbReference type="SMART" id="SM00324">
    <property type="entry name" value="RhoGAP"/>
    <property type="match status" value="1"/>
</dbReference>
<sequence>MSGPDEPIKLRNVETFETAQAQNPIRQRPREMIRRNIETYKIPARANAAWYLAVQLVTSQIDIDQALTLDWKLRRLRLSLPERPREEREILTTRRDSGWHLMWAQLQGSSESWVHEERAEVGSKRDDLKTMRLRRGGKRVKREVERESQLSALALLMATLRKSMVHCRLNTADEAISAVDRMEIGWPTEVRHVAHVTFDRFHGFVGLPVEFEVEIPCKAPSASVSVFGVSAESMQCGYDSNGNSVPTILLLMQERLYSQGGLKAEGIFRITPENSEEKELRNQLNMGIIPDDIDVHCLAALIKAWFRELPEGILDSLSPGQVLQCESEEDYVDLVKLLPPTQFALLNWAVDLMADVVEEEEMNKMNPRNIAMVFAPNMTQLSDPLTSLMHAVQVMNLLQTLIFRTLRERDDAALLEGYSLFSSSISSEGDMDDENGELKDSSSYSFDDEVCCNLEEQTSDFQFSFNTSSVNEVIGGASTNDVVEVTENIEECFLKQLELGLKEVNGDQEREFSCPVSNPESSISTSEANQERRSAVINEVGSTDFEDIEEDKAVEMIVEALNLSTVKLSTAIEDDQEVKKVVKVLNCSSMNRSFSAENENNQEVKEATGALNLSRMSRSFSY</sequence>
<dbReference type="EMBL" id="CM007387">
    <property type="protein sequence ID" value="ONK63326.1"/>
    <property type="molecule type" value="Genomic_DNA"/>
</dbReference>
<evidence type="ECO:0000256" key="1">
    <source>
        <dbReference type="ARBA" id="ARBA00022468"/>
    </source>
</evidence>
<accession>A0A5P1EBR7</accession>
<dbReference type="AlphaFoldDB" id="A0A5P1EBR7"/>
<gene>
    <name evidence="4" type="ORF">A4U43_C07F13850</name>
</gene>
<dbReference type="InterPro" id="IPR000095">
    <property type="entry name" value="CRIB_dom"/>
</dbReference>
<dbReference type="Proteomes" id="UP000243459">
    <property type="component" value="Chromosome 7"/>
</dbReference>
<dbReference type="InterPro" id="IPR000198">
    <property type="entry name" value="RhoGAP_dom"/>
</dbReference>
<dbReference type="GO" id="GO:0005096">
    <property type="term" value="F:GTPase activator activity"/>
    <property type="evidence" value="ECO:0007669"/>
    <property type="project" value="UniProtKB-KW"/>
</dbReference>
<dbReference type="GO" id="GO:0007165">
    <property type="term" value="P:signal transduction"/>
    <property type="evidence" value="ECO:0007669"/>
    <property type="project" value="InterPro"/>
</dbReference>
<dbReference type="Gramene" id="ONK63326">
    <property type="protein sequence ID" value="ONK63326"/>
    <property type="gene ID" value="A4U43_C07F13850"/>
</dbReference>
<dbReference type="PANTHER" id="PTHR23177:SF35">
    <property type="entry name" value="RHO GTPASE-ACTIVATING PROTEIN GACA"/>
    <property type="match status" value="1"/>
</dbReference>
<dbReference type="Gene3D" id="1.10.555.10">
    <property type="entry name" value="Rho GTPase activation protein"/>
    <property type="match status" value="1"/>
</dbReference>
<dbReference type="Gene3D" id="3.90.810.10">
    <property type="entry name" value="CRIB domain"/>
    <property type="match status" value="1"/>
</dbReference>
<dbReference type="InterPro" id="IPR044785">
    <property type="entry name" value="RopGAP1-5"/>
</dbReference>
<evidence type="ECO:0000259" key="3">
    <source>
        <dbReference type="PROSITE" id="PS50238"/>
    </source>
</evidence>